<reference evidence="3 4" key="1">
    <citation type="submission" date="2021-04" db="EMBL/GenBank/DDBJ databases">
        <authorList>
            <person name="Pira H."/>
            <person name="Risdian C."/>
            <person name="Wink J."/>
        </authorList>
    </citation>
    <scope>NUCLEOTIDE SEQUENCE [LARGE SCALE GENOMIC DNA]</scope>
    <source>
        <strain evidence="3 4">WHA3</strain>
    </source>
</reference>
<accession>A0ABS6SBJ2</accession>
<dbReference type="InterPro" id="IPR001279">
    <property type="entry name" value="Metallo-B-lactamas"/>
</dbReference>
<evidence type="ECO:0000256" key="1">
    <source>
        <dbReference type="SAM" id="MobiDB-lite"/>
    </source>
</evidence>
<evidence type="ECO:0000259" key="2">
    <source>
        <dbReference type="Pfam" id="PF00753"/>
    </source>
</evidence>
<comment type="caution">
    <text evidence="3">The sequence shown here is derived from an EMBL/GenBank/DDBJ whole genome shotgun (WGS) entry which is preliminary data.</text>
</comment>
<feature type="region of interest" description="Disordered" evidence="1">
    <location>
        <begin position="406"/>
        <end position="425"/>
    </location>
</feature>
<evidence type="ECO:0000313" key="4">
    <source>
        <dbReference type="Proteomes" id="UP000722336"/>
    </source>
</evidence>
<dbReference type="Pfam" id="PF00753">
    <property type="entry name" value="Lactamase_B"/>
    <property type="match status" value="1"/>
</dbReference>
<dbReference type="InterPro" id="IPR052159">
    <property type="entry name" value="Competence_DNA_uptake"/>
</dbReference>
<name>A0ABS6SBJ2_9SPHN</name>
<feature type="region of interest" description="Disordered" evidence="1">
    <location>
        <begin position="530"/>
        <end position="558"/>
    </location>
</feature>
<keyword evidence="4" id="KW-1185">Reference proteome</keyword>
<dbReference type="PANTHER" id="PTHR30619:SF1">
    <property type="entry name" value="RECOMBINATION PROTEIN 2"/>
    <property type="match status" value="1"/>
</dbReference>
<dbReference type="PANTHER" id="PTHR30619">
    <property type="entry name" value="DNA INTERNALIZATION/COMPETENCE PROTEIN COMEC/REC2"/>
    <property type="match status" value="1"/>
</dbReference>
<dbReference type="RefSeq" id="WP_218444158.1">
    <property type="nucleotide sequence ID" value="NZ_JAGSPA010000001.1"/>
</dbReference>
<feature type="domain" description="Metallo-beta-lactamase" evidence="2">
    <location>
        <begin position="88"/>
        <end position="158"/>
    </location>
</feature>
<sequence>MKKVKHLLWGDWVKITAYDYRTAPENPEDSASPPPTLDHDDLDFIESKLAGMVPVRVRGRSGYMHAEDLGEKQLLEVVFVDVGQGDGVLLVTPDDRKYVIDAGVGDNMCRYLEWRFAGFKGAVSGFDGVILTHPDKDHYFGVSHLVANENFRAAHIWHNGIVERFAISAAGRQSSASDLLLGPRETVGGKDKQDYLTGLIEDDAALSAFLSNRKHWVSARTGRAKQYPDLLNRAQTAVDASGERRFPDIAMLSTEHGERFGGRVYLPGFAPDSGSACTIQIIGPVVEPTADGKPRLRTFADKAQAHTTSMNSGKTKNGHSVLLKLIYGRFSLLFGGDLNSPAEMFLLEHYTGLPVYEPADPTDTDVVQAARPIFGADVAKACHHGSGDFTDRFLAAINAAATIISSGDEESHGHPRSDTLGAVGHHGRGERSLVFSTELARSAPEYLSRKDSPWFQGANLQGRAQAEPDPVKRAALQAQADEKLSTARKRNVTVYGSINLRSDGERVVIAYMLEKPSDSRRWDVYTLEGRNDGPLHYRSSKHAADGEKKRRKSAATST</sequence>
<gene>
    <name evidence="3" type="ORF">KCG44_03195</name>
</gene>
<feature type="compositionally biased region" description="Basic residues" evidence="1">
    <location>
        <begin position="549"/>
        <end position="558"/>
    </location>
</feature>
<dbReference type="Proteomes" id="UP000722336">
    <property type="component" value="Unassembled WGS sequence"/>
</dbReference>
<organism evidence="3 4">
    <name type="scientific">Pacificimonas pallii</name>
    <dbReference type="NCBI Taxonomy" id="2827236"/>
    <lineage>
        <taxon>Bacteria</taxon>
        <taxon>Pseudomonadati</taxon>
        <taxon>Pseudomonadota</taxon>
        <taxon>Alphaproteobacteria</taxon>
        <taxon>Sphingomonadales</taxon>
        <taxon>Sphingosinicellaceae</taxon>
        <taxon>Pacificimonas</taxon>
    </lineage>
</organism>
<protein>
    <submittedName>
        <fullName evidence="3">MBL fold metallo-hydrolase</fullName>
    </submittedName>
</protein>
<evidence type="ECO:0000313" key="3">
    <source>
        <dbReference type="EMBL" id="MBV7255788.1"/>
    </source>
</evidence>
<dbReference type="EMBL" id="JAGSPA010000001">
    <property type="protein sequence ID" value="MBV7255788.1"/>
    <property type="molecule type" value="Genomic_DNA"/>
</dbReference>
<proteinExistence type="predicted"/>